<dbReference type="PANTHER" id="PTHR22954">
    <property type="entry name" value="RETROVIRAL PROTEASE-RELATED"/>
    <property type="match status" value="1"/>
</dbReference>
<name>A0A1B6M8Q3_9HEMI</name>
<accession>A0A1B6M8Q3</accession>
<organism evidence="1">
    <name type="scientific">Graphocephala atropunctata</name>
    <dbReference type="NCBI Taxonomy" id="36148"/>
    <lineage>
        <taxon>Eukaryota</taxon>
        <taxon>Metazoa</taxon>
        <taxon>Ecdysozoa</taxon>
        <taxon>Arthropoda</taxon>
        <taxon>Hexapoda</taxon>
        <taxon>Insecta</taxon>
        <taxon>Pterygota</taxon>
        <taxon>Neoptera</taxon>
        <taxon>Paraneoptera</taxon>
        <taxon>Hemiptera</taxon>
        <taxon>Auchenorrhyncha</taxon>
        <taxon>Membracoidea</taxon>
        <taxon>Cicadellidae</taxon>
        <taxon>Cicadellinae</taxon>
        <taxon>Cicadellini</taxon>
        <taxon>Graphocephala</taxon>
    </lineage>
</organism>
<proteinExistence type="predicted"/>
<gene>
    <name evidence="1" type="ORF">g.41584</name>
</gene>
<dbReference type="PANTHER" id="PTHR22954:SF3">
    <property type="entry name" value="PROTEIN CBG08539"/>
    <property type="match status" value="1"/>
</dbReference>
<sequence>MDKLKILKSKRTIIRRAFTKISNELDKLLLSKETEDEIIIKVEYNKLQDKASRLFKLDDDIKEELYSDNAVKEEDLDAEFDAVESYRDILSTLTAKYDHVMVDLSSQPARSVAGESNVNRQVGLASKKFLNLPKLQLNQFDGDVKNWIGFWEQYKKVHEDEDLEPEDKFQYLIQSLKPGSSARELVESFPPSGKNYDKALEQLKSRFGRDEFLIEVYVREMLSLVLQQATLSTKLTLCKLYDKLETQLRALETLGVTSDKYASMLYPLVESALPD</sequence>
<dbReference type="AlphaFoldDB" id="A0A1B6M8Q3"/>
<dbReference type="EMBL" id="GEBQ01007664">
    <property type="protein sequence ID" value="JAT32313.1"/>
    <property type="molecule type" value="Transcribed_RNA"/>
</dbReference>
<dbReference type="InterPro" id="IPR005312">
    <property type="entry name" value="DUF1759"/>
</dbReference>
<evidence type="ECO:0000313" key="1">
    <source>
        <dbReference type="EMBL" id="JAT32313.1"/>
    </source>
</evidence>
<dbReference type="Pfam" id="PF03564">
    <property type="entry name" value="DUF1759"/>
    <property type="match status" value="1"/>
</dbReference>
<protein>
    <submittedName>
        <fullName evidence="1">Uncharacterized protein</fullName>
    </submittedName>
</protein>
<reference evidence="1" key="1">
    <citation type="submission" date="2015-11" db="EMBL/GenBank/DDBJ databases">
        <title>De novo transcriptome assembly of four potential Pierce s Disease insect vectors from Arizona vineyards.</title>
        <authorList>
            <person name="Tassone E.E."/>
        </authorList>
    </citation>
    <scope>NUCLEOTIDE SEQUENCE</scope>
</reference>